<dbReference type="HOGENOM" id="CLU_081592_2_0_11"/>
<dbReference type="Pfam" id="PF13490">
    <property type="entry name" value="zf-HC2"/>
    <property type="match status" value="1"/>
</dbReference>
<proteinExistence type="predicted"/>
<reference evidence="1 2" key="1">
    <citation type="journal article" date="2015" name="Genome Announc.">
        <title>Complete Genome Sequence of Corynebacterium camporealensis DSM 44610, Isolated from the Milk of a Manchega Sheep with Subclinical Mastitis.</title>
        <authorList>
            <person name="Ruckert C."/>
            <person name="Albersmeier A."/>
            <person name="Winkler A."/>
            <person name="Tauch A."/>
        </authorList>
    </citation>
    <scope>NUCLEOTIDE SEQUENCE [LARGE SCALE GENOMIC DNA]</scope>
    <source>
        <strain evidence="1 2">DSM 44610</strain>
    </source>
</reference>
<dbReference type="Proteomes" id="UP000033566">
    <property type="component" value="Chromosome"/>
</dbReference>
<protein>
    <submittedName>
        <fullName evidence="1">Putative integral membrane protein</fullName>
    </submittedName>
</protein>
<dbReference type="RefSeq" id="WP_035107145.1">
    <property type="nucleotide sequence ID" value="NZ_CP011311.1"/>
</dbReference>
<dbReference type="EMBL" id="CP011311">
    <property type="protein sequence ID" value="AKE38747.1"/>
    <property type="molecule type" value="Genomic_DNA"/>
</dbReference>
<keyword evidence="2" id="KW-1185">Reference proteome</keyword>
<dbReference type="OrthoDB" id="5197868at2"/>
<sequence length="233" mass="24528">MLNHDSFQAAISARLDGEAYELDDAVLDTHLANCPDCRAYADKAAALSSSLSFVESNDQGMAPPKELSEVILAGVEPEWRRASNARQIALVVARLFLAVLGLAFLVWGVLQVVSASGIAPVSADGSVLDPSADPERGLFLMEGAAVRFGLASGLFFAAWRPSLAPGLLPVTCTMFAFAAGFAVRDIALGTAVIEQVYFLLGSGLAAIGLGWAWAADKGYVLRGFVRQLNANPN</sequence>
<dbReference type="STRING" id="161896.UL81_03860"/>
<dbReference type="PATRIC" id="fig|161896.4.peg.758"/>
<organism evidence="1 2">
    <name type="scientific">Corynebacterium camporealensis</name>
    <dbReference type="NCBI Taxonomy" id="161896"/>
    <lineage>
        <taxon>Bacteria</taxon>
        <taxon>Bacillati</taxon>
        <taxon>Actinomycetota</taxon>
        <taxon>Actinomycetes</taxon>
        <taxon>Mycobacteriales</taxon>
        <taxon>Corynebacteriaceae</taxon>
        <taxon>Corynebacterium</taxon>
    </lineage>
</organism>
<dbReference type="InterPro" id="IPR027383">
    <property type="entry name" value="Znf_put"/>
</dbReference>
<evidence type="ECO:0000313" key="1">
    <source>
        <dbReference type="EMBL" id="AKE38747.1"/>
    </source>
</evidence>
<evidence type="ECO:0000313" key="2">
    <source>
        <dbReference type="Proteomes" id="UP000033566"/>
    </source>
</evidence>
<gene>
    <name evidence="1" type="ORF">UL81_03860</name>
</gene>
<dbReference type="AlphaFoldDB" id="A0A0F6QVB4"/>
<name>A0A0F6QVB4_9CORY</name>
<accession>A0A0F6QVB4</accession>
<dbReference type="KEGG" id="ccj:UL81_03860"/>